<evidence type="ECO:0000256" key="3">
    <source>
        <dbReference type="ARBA" id="ARBA00022605"/>
    </source>
</evidence>
<dbReference type="GO" id="GO:0050661">
    <property type="term" value="F:NADP binding"/>
    <property type="evidence" value="ECO:0007669"/>
    <property type="project" value="UniProtKB-UniRule"/>
</dbReference>
<feature type="active site" description="Proton donor/acceptor" evidence="13">
    <location>
        <position position="152"/>
    </location>
</feature>
<dbReference type="SUPFAM" id="SSF51735">
    <property type="entry name" value="NAD(P)-binding Rossmann-fold domains"/>
    <property type="match status" value="1"/>
</dbReference>
<dbReference type="AlphaFoldDB" id="A0A4Y6Q117"/>
<dbReference type="EMBL" id="CP041186">
    <property type="protein sequence ID" value="QDG54276.1"/>
    <property type="molecule type" value="Genomic_DNA"/>
</dbReference>
<evidence type="ECO:0000256" key="6">
    <source>
        <dbReference type="ARBA" id="ARBA00023002"/>
    </source>
</evidence>
<feature type="active site" description="Proton donor" evidence="13">
    <location>
        <position position="156"/>
    </location>
</feature>
<evidence type="ECO:0000256" key="11">
    <source>
        <dbReference type="ARBA" id="ARBA00049080"/>
    </source>
</evidence>
<dbReference type="Gene3D" id="3.30.360.10">
    <property type="entry name" value="Dihydrodipicolinate Reductase, domain 2"/>
    <property type="match status" value="1"/>
</dbReference>
<dbReference type="SUPFAM" id="SSF55347">
    <property type="entry name" value="Glyceraldehyde-3-phosphate dehydrogenase-like, C-terminal domain"/>
    <property type="match status" value="1"/>
</dbReference>
<evidence type="ECO:0000313" key="17">
    <source>
        <dbReference type="Proteomes" id="UP000315995"/>
    </source>
</evidence>
<dbReference type="Proteomes" id="UP000315995">
    <property type="component" value="Chromosome"/>
</dbReference>
<comment type="caution">
    <text evidence="13">Lacks conserved residue(s) required for the propagation of feature annotation.</text>
</comment>
<accession>A0A4Y6Q117</accession>
<dbReference type="Gene3D" id="3.40.50.720">
    <property type="entry name" value="NAD(P)-binding Rossmann-like Domain"/>
    <property type="match status" value="1"/>
</dbReference>
<dbReference type="OrthoDB" id="9790352at2"/>
<dbReference type="FunFam" id="3.30.360.10:FF:000004">
    <property type="entry name" value="4-hydroxy-tetrahydrodipicolinate reductase"/>
    <property type="match status" value="1"/>
</dbReference>
<dbReference type="InterPro" id="IPR000846">
    <property type="entry name" value="DapB_N"/>
</dbReference>
<feature type="domain" description="Dihydrodipicolinate reductase C-terminal" evidence="15">
    <location>
        <begin position="125"/>
        <end position="261"/>
    </location>
</feature>
<evidence type="ECO:0000256" key="8">
    <source>
        <dbReference type="ARBA" id="ARBA00023154"/>
    </source>
</evidence>
<evidence type="ECO:0000256" key="5">
    <source>
        <dbReference type="ARBA" id="ARBA00022915"/>
    </source>
</evidence>
<evidence type="ECO:0000256" key="10">
    <source>
        <dbReference type="ARBA" id="ARBA00038983"/>
    </source>
</evidence>
<dbReference type="CDD" id="cd02274">
    <property type="entry name" value="DHDPR_N"/>
    <property type="match status" value="1"/>
</dbReference>
<proteinExistence type="inferred from homology"/>
<dbReference type="InterPro" id="IPR023940">
    <property type="entry name" value="DHDPR_bac"/>
</dbReference>
<dbReference type="PANTHER" id="PTHR20836">
    <property type="entry name" value="DIHYDRODIPICOLINATE REDUCTASE"/>
    <property type="match status" value="1"/>
</dbReference>
<dbReference type="GO" id="GO:0005737">
    <property type="term" value="C:cytoplasm"/>
    <property type="evidence" value="ECO:0007669"/>
    <property type="project" value="UniProtKB-SubCell"/>
</dbReference>
<dbReference type="PROSITE" id="PS01298">
    <property type="entry name" value="DAPB"/>
    <property type="match status" value="1"/>
</dbReference>
<feature type="binding site" evidence="13">
    <location>
        <begin position="95"/>
        <end position="97"/>
    </location>
    <ligand>
        <name>NAD(+)</name>
        <dbReference type="ChEBI" id="CHEBI:57540"/>
    </ligand>
</feature>
<keyword evidence="7 13" id="KW-0520">NAD</keyword>
<dbReference type="PIRSF" id="PIRSF000161">
    <property type="entry name" value="DHPR"/>
    <property type="match status" value="1"/>
</dbReference>
<evidence type="ECO:0000256" key="7">
    <source>
        <dbReference type="ARBA" id="ARBA00023027"/>
    </source>
</evidence>
<evidence type="ECO:0000259" key="15">
    <source>
        <dbReference type="Pfam" id="PF05173"/>
    </source>
</evidence>
<comment type="subcellular location">
    <subcellularLocation>
        <location evidence="13">Cytoplasm</location>
    </subcellularLocation>
</comment>
<feature type="domain" description="Dihydrodipicolinate reductase N-terminal" evidence="14">
    <location>
        <begin position="7"/>
        <end position="122"/>
    </location>
</feature>
<feature type="binding site" evidence="13">
    <location>
        <begin position="162"/>
        <end position="163"/>
    </location>
    <ligand>
        <name>(S)-2,3,4,5-tetrahydrodipicolinate</name>
        <dbReference type="ChEBI" id="CHEBI:16845"/>
    </ligand>
</feature>
<dbReference type="Pfam" id="PF01113">
    <property type="entry name" value="DapB_N"/>
    <property type="match status" value="1"/>
</dbReference>
<dbReference type="PANTHER" id="PTHR20836:SF0">
    <property type="entry name" value="4-HYDROXY-TETRAHYDRODIPICOLINATE REDUCTASE 1, CHLOROPLASTIC-RELATED"/>
    <property type="match status" value="1"/>
</dbReference>
<feature type="binding site" evidence="13">
    <location>
        <position position="153"/>
    </location>
    <ligand>
        <name>(S)-2,3,4,5-tetrahydrodipicolinate</name>
        <dbReference type="ChEBI" id="CHEBI:16845"/>
    </ligand>
</feature>
<comment type="pathway">
    <text evidence="9 13">Amino-acid biosynthesis; L-lysine biosynthesis via DAP pathway; (S)-tetrahydrodipicolinate from L-aspartate: step 4/4.</text>
</comment>
<reference evidence="16 17" key="1">
    <citation type="submission" date="2019-06" db="EMBL/GenBank/DDBJ databases">
        <title>Persicimonas caeni gen. nov., sp. nov., a predatory bacterium isolated from solar saltern.</title>
        <authorList>
            <person name="Wang S."/>
        </authorList>
    </citation>
    <scope>NUCLEOTIDE SEQUENCE [LARGE SCALE GENOMIC DNA]</scope>
    <source>
        <strain evidence="16 17">YN101</strain>
    </source>
</reference>
<evidence type="ECO:0000259" key="14">
    <source>
        <dbReference type="Pfam" id="PF01113"/>
    </source>
</evidence>
<comment type="catalytic activity">
    <reaction evidence="11 13">
        <text>(S)-2,3,4,5-tetrahydrodipicolinate + NADP(+) + H2O = (2S,4S)-4-hydroxy-2,3,4,5-tetrahydrodipicolinate + NADPH + H(+)</text>
        <dbReference type="Rhea" id="RHEA:35331"/>
        <dbReference type="ChEBI" id="CHEBI:15377"/>
        <dbReference type="ChEBI" id="CHEBI:15378"/>
        <dbReference type="ChEBI" id="CHEBI:16845"/>
        <dbReference type="ChEBI" id="CHEBI:57783"/>
        <dbReference type="ChEBI" id="CHEBI:58349"/>
        <dbReference type="ChEBI" id="CHEBI:67139"/>
        <dbReference type="EC" id="1.17.1.8"/>
    </reaction>
</comment>
<keyword evidence="6 13" id="KW-0560">Oxidoreductase</keyword>
<keyword evidence="5 13" id="KW-0220">Diaminopimelate biosynthesis</keyword>
<dbReference type="GO" id="GO:0016726">
    <property type="term" value="F:oxidoreductase activity, acting on CH or CH2 groups, NAD or NADP as acceptor"/>
    <property type="evidence" value="ECO:0007669"/>
    <property type="project" value="UniProtKB-UniRule"/>
</dbReference>
<comment type="subunit">
    <text evidence="13">Homotetramer.</text>
</comment>
<keyword evidence="3 13" id="KW-0028">Amino-acid biosynthesis</keyword>
<evidence type="ECO:0000256" key="1">
    <source>
        <dbReference type="ARBA" id="ARBA00006642"/>
    </source>
</evidence>
<name>A0A4Y6Q117_PERCE</name>
<feature type="binding site" evidence="13">
    <location>
        <position position="38"/>
    </location>
    <ligand>
        <name>NADP(+)</name>
        <dbReference type="ChEBI" id="CHEBI:58349"/>
    </ligand>
</feature>
<dbReference type="RefSeq" id="WP_141200720.1">
    <property type="nucleotide sequence ID" value="NZ_CP041186.1"/>
</dbReference>
<evidence type="ECO:0000256" key="12">
    <source>
        <dbReference type="ARBA" id="ARBA00049396"/>
    </source>
</evidence>
<evidence type="ECO:0000256" key="13">
    <source>
        <dbReference type="HAMAP-Rule" id="MF_00102"/>
    </source>
</evidence>
<dbReference type="GO" id="GO:0019877">
    <property type="term" value="P:diaminopimelate biosynthetic process"/>
    <property type="evidence" value="ECO:0007669"/>
    <property type="project" value="UniProtKB-UniRule"/>
</dbReference>
<evidence type="ECO:0000256" key="4">
    <source>
        <dbReference type="ARBA" id="ARBA00022857"/>
    </source>
</evidence>
<comment type="caution">
    <text evidence="13">Was originally thought to be a dihydrodipicolinate reductase (DHDPR), catalyzing the conversion of dihydrodipicolinate to tetrahydrodipicolinate. However, it was shown in E.coli that the substrate of the enzymatic reaction is not dihydrodipicolinate (DHDP) but in fact (2S,4S)-4-hydroxy-2,3,4,5-tetrahydrodipicolinic acid (HTPA), the product released by the DapA-catalyzed reaction.</text>
</comment>
<dbReference type="NCBIfam" id="TIGR00036">
    <property type="entry name" value="dapB"/>
    <property type="match status" value="1"/>
</dbReference>
<dbReference type="GO" id="GO:0051287">
    <property type="term" value="F:NAD binding"/>
    <property type="evidence" value="ECO:0007669"/>
    <property type="project" value="UniProtKB-UniRule"/>
</dbReference>
<dbReference type="InterPro" id="IPR022664">
    <property type="entry name" value="DapB_N_CS"/>
</dbReference>
<dbReference type="GO" id="GO:0008839">
    <property type="term" value="F:4-hydroxy-tetrahydrodipicolinate reductase"/>
    <property type="evidence" value="ECO:0007669"/>
    <property type="project" value="UniProtKB-UniRule"/>
</dbReference>
<keyword evidence="2 13" id="KW-0963">Cytoplasm</keyword>
<comment type="catalytic activity">
    <reaction evidence="12 13">
        <text>(S)-2,3,4,5-tetrahydrodipicolinate + NAD(+) + H2O = (2S,4S)-4-hydroxy-2,3,4,5-tetrahydrodipicolinate + NADH + H(+)</text>
        <dbReference type="Rhea" id="RHEA:35323"/>
        <dbReference type="ChEBI" id="CHEBI:15377"/>
        <dbReference type="ChEBI" id="CHEBI:15378"/>
        <dbReference type="ChEBI" id="CHEBI:16845"/>
        <dbReference type="ChEBI" id="CHEBI:57540"/>
        <dbReference type="ChEBI" id="CHEBI:57945"/>
        <dbReference type="ChEBI" id="CHEBI:67139"/>
        <dbReference type="EC" id="1.17.1.8"/>
    </reaction>
</comment>
<keyword evidence="17" id="KW-1185">Reference proteome</keyword>
<sequence>MDREIFVTIIGAEGRMGAELLANVSLMEGISVTDAVVRPGSESVGSVIGPEGVRVTDDMDTAVENADVVIDFSAPEACLAAAECAARFETPFVSGTTGLSEAQIAELKGRSSDAAVLWAANFSVGVNVLEQLVELGVKAAGEGFDIEICEAHHRRKVDAPSGTALFLGRAAARARDVDLDDVAVHGREGHTGARSDEEIGFQVIRGGSIVGEHTVYLAAEGERIELTHRATDRGIFARGALRAAQWMAGRHPGWYSMKDVLFGDSERANERNS</sequence>
<organism evidence="16 17">
    <name type="scientific">Persicimonas caeni</name>
    <dbReference type="NCBI Taxonomy" id="2292766"/>
    <lineage>
        <taxon>Bacteria</taxon>
        <taxon>Deltaproteobacteria</taxon>
        <taxon>Bradymonadales</taxon>
        <taxon>Bradymonadaceae</taxon>
        <taxon>Persicimonas</taxon>
    </lineage>
</organism>
<dbReference type="UniPathway" id="UPA00034">
    <property type="reaction ID" value="UER00018"/>
</dbReference>
<keyword evidence="8 13" id="KW-0457">Lysine biosynthesis</keyword>
<gene>
    <name evidence="13" type="primary">dapB</name>
    <name evidence="16" type="ORF">FIV42_27085</name>
</gene>
<protein>
    <recommendedName>
        <fullName evidence="10 13">4-hydroxy-tetrahydrodipicolinate reductase</fullName>
        <shortName evidence="13">HTPA reductase</shortName>
        <ecNumber evidence="10 13">1.17.1.8</ecNumber>
    </recommendedName>
</protein>
<evidence type="ECO:0000256" key="9">
    <source>
        <dbReference type="ARBA" id="ARBA00037922"/>
    </source>
</evidence>
<feature type="binding site" evidence="13">
    <location>
        <begin position="11"/>
        <end position="16"/>
    </location>
    <ligand>
        <name>NAD(+)</name>
        <dbReference type="ChEBI" id="CHEBI:57540"/>
    </ligand>
</feature>
<dbReference type="InterPro" id="IPR036291">
    <property type="entry name" value="NAD(P)-bd_dom_sf"/>
</dbReference>
<dbReference type="Pfam" id="PF05173">
    <property type="entry name" value="DapB_C"/>
    <property type="match status" value="1"/>
</dbReference>
<dbReference type="InterPro" id="IPR022663">
    <property type="entry name" value="DapB_C"/>
</dbReference>
<accession>A0A5B8YFD9</accession>
<evidence type="ECO:0000313" key="16">
    <source>
        <dbReference type="EMBL" id="QDG54276.1"/>
    </source>
</evidence>
<comment type="function">
    <text evidence="13">Catalyzes the conversion of 4-hydroxy-tetrahydrodipicolinate (HTPA) to tetrahydrodipicolinate.</text>
</comment>
<evidence type="ECO:0000256" key="2">
    <source>
        <dbReference type="ARBA" id="ARBA00022490"/>
    </source>
</evidence>
<keyword evidence="4 13" id="KW-0521">NADP</keyword>
<dbReference type="HAMAP" id="MF_00102">
    <property type="entry name" value="DapB"/>
    <property type="match status" value="1"/>
</dbReference>
<feature type="binding site" evidence="13">
    <location>
        <begin position="119"/>
        <end position="122"/>
    </location>
    <ligand>
        <name>NAD(+)</name>
        <dbReference type="ChEBI" id="CHEBI:57540"/>
    </ligand>
</feature>
<dbReference type="GO" id="GO:0009089">
    <property type="term" value="P:lysine biosynthetic process via diaminopimelate"/>
    <property type="evidence" value="ECO:0007669"/>
    <property type="project" value="UniProtKB-UniRule"/>
</dbReference>
<comment type="similarity">
    <text evidence="1 13">Belongs to the DapB family.</text>
</comment>
<dbReference type="EC" id="1.17.1.8" evidence="10 13"/>